<comment type="caution">
    <text evidence="2">The sequence shown here is derived from an EMBL/GenBank/DDBJ whole genome shotgun (WGS) entry which is preliminary data.</text>
</comment>
<feature type="compositionally biased region" description="Low complexity" evidence="1">
    <location>
        <begin position="1238"/>
        <end position="1275"/>
    </location>
</feature>
<feature type="compositionally biased region" description="Acidic residues" evidence="1">
    <location>
        <begin position="1771"/>
        <end position="1781"/>
    </location>
</feature>
<evidence type="ECO:0000313" key="2">
    <source>
        <dbReference type="EMBL" id="KAK3401243.1"/>
    </source>
</evidence>
<feature type="region of interest" description="Disordered" evidence="1">
    <location>
        <begin position="1"/>
        <end position="38"/>
    </location>
</feature>
<reference evidence="2" key="2">
    <citation type="submission" date="2023-07" db="EMBL/GenBank/DDBJ databases">
        <authorList>
            <consortium name="Lawrence Berkeley National Laboratory"/>
            <person name="Haridas S."/>
            <person name="Hensen N."/>
            <person name="Bonometti L."/>
            <person name="Westerberg I."/>
            <person name="Brannstrom I.O."/>
            <person name="Guillou S."/>
            <person name="Cros-Aarteil S."/>
            <person name="Calhoun S."/>
            <person name="Kuo A."/>
            <person name="Mondo S."/>
            <person name="Pangilinan J."/>
            <person name="Riley R."/>
            <person name="LaButti K."/>
            <person name="Andreopoulos B."/>
            <person name="Lipzen A."/>
            <person name="Chen C."/>
            <person name="Yanf M."/>
            <person name="Daum C."/>
            <person name="Ng V."/>
            <person name="Clum A."/>
            <person name="Steindorff A."/>
            <person name="Ohm R."/>
            <person name="Martin F."/>
            <person name="Silar P."/>
            <person name="Natvig D."/>
            <person name="Lalanne C."/>
            <person name="Gautier V."/>
            <person name="Ament-velasquez S.L."/>
            <person name="Kruys A."/>
            <person name="Hutchinson M.I."/>
            <person name="Powell A.J."/>
            <person name="Barry K."/>
            <person name="Miller A.N."/>
            <person name="Grigoriev I.V."/>
            <person name="Debuchy R."/>
            <person name="Gladieux P."/>
            <person name="Thoren M.H."/>
            <person name="Johannesson H."/>
        </authorList>
    </citation>
    <scope>NUCLEOTIDE SEQUENCE</scope>
    <source>
        <strain evidence="2">FGSC 1904</strain>
    </source>
</reference>
<feature type="compositionally biased region" description="Basic and acidic residues" evidence="1">
    <location>
        <begin position="994"/>
        <end position="1006"/>
    </location>
</feature>
<feature type="compositionally biased region" description="Low complexity" evidence="1">
    <location>
        <begin position="880"/>
        <end position="902"/>
    </location>
</feature>
<feature type="compositionally biased region" description="Acidic residues" evidence="1">
    <location>
        <begin position="1183"/>
        <end position="1198"/>
    </location>
</feature>
<feature type="compositionally biased region" description="Basic and acidic residues" evidence="1">
    <location>
        <begin position="950"/>
        <end position="961"/>
    </location>
</feature>
<feature type="compositionally biased region" description="Low complexity" evidence="1">
    <location>
        <begin position="1464"/>
        <end position="1530"/>
    </location>
</feature>
<organism evidence="2 3">
    <name type="scientific">Sordaria brevicollis</name>
    <dbReference type="NCBI Taxonomy" id="83679"/>
    <lineage>
        <taxon>Eukaryota</taxon>
        <taxon>Fungi</taxon>
        <taxon>Dikarya</taxon>
        <taxon>Ascomycota</taxon>
        <taxon>Pezizomycotina</taxon>
        <taxon>Sordariomycetes</taxon>
        <taxon>Sordariomycetidae</taxon>
        <taxon>Sordariales</taxon>
        <taxon>Sordariaceae</taxon>
        <taxon>Sordaria</taxon>
    </lineage>
</organism>
<feature type="compositionally biased region" description="Basic and acidic residues" evidence="1">
    <location>
        <begin position="629"/>
        <end position="648"/>
    </location>
</feature>
<feature type="compositionally biased region" description="Basic and acidic residues" evidence="1">
    <location>
        <begin position="29"/>
        <end position="38"/>
    </location>
</feature>
<gene>
    <name evidence="2" type="ORF">B0T20DRAFT_505497</name>
</gene>
<feature type="compositionally biased region" description="Low complexity" evidence="1">
    <location>
        <begin position="738"/>
        <end position="754"/>
    </location>
</feature>
<dbReference type="EMBL" id="JAUTDP010000003">
    <property type="protein sequence ID" value="KAK3401243.1"/>
    <property type="molecule type" value="Genomic_DNA"/>
</dbReference>
<feature type="compositionally biased region" description="Low complexity" evidence="1">
    <location>
        <begin position="1837"/>
        <end position="1858"/>
    </location>
</feature>
<keyword evidence="3" id="KW-1185">Reference proteome</keyword>
<name>A0AAE0UEL6_SORBR</name>
<proteinExistence type="predicted"/>
<feature type="compositionally biased region" description="Low complexity" evidence="1">
    <location>
        <begin position="784"/>
        <end position="818"/>
    </location>
</feature>
<feature type="compositionally biased region" description="Gly residues" evidence="1">
    <location>
        <begin position="1200"/>
        <end position="1209"/>
    </location>
</feature>
<feature type="compositionally biased region" description="Basic and acidic residues" evidence="1">
    <location>
        <begin position="1151"/>
        <end position="1165"/>
    </location>
</feature>
<feature type="compositionally biased region" description="Basic and acidic residues" evidence="1">
    <location>
        <begin position="1368"/>
        <end position="1380"/>
    </location>
</feature>
<reference evidence="2" key="1">
    <citation type="journal article" date="2023" name="Mol. Phylogenet. Evol.">
        <title>Genome-scale phylogeny and comparative genomics of the fungal order Sordariales.</title>
        <authorList>
            <person name="Hensen N."/>
            <person name="Bonometti L."/>
            <person name="Westerberg I."/>
            <person name="Brannstrom I.O."/>
            <person name="Guillou S."/>
            <person name="Cros-Aarteil S."/>
            <person name="Calhoun S."/>
            <person name="Haridas S."/>
            <person name="Kuo A."/>
            <person name="Mondo S."/>
            <person name="Pangilinan J."/>
            <person name="Riley R."/>
            <person name="LaButti K."/>
            <person name="Andreopoulos B."/>
            <person name="Lipzen A."/>
            <person name="Chen C."/>
            <person name="Yan M."/>
            <person name="Daum C."/>
            <person name="Ng V."/>
            <person name="Clum A."/>
            <person name="Steindorff A."/>
            <person name="Ohm R.A."/>
            <person name="Martin F."/>
            <person name="Silar P."/>
            <person name="Natvig D.O."/>
            <person name="Lalanne C."/>
            <person name="Gautier V."/>
            <person name="Ament-Velasquez S.L."/>
            <person name="Kruys A."/>
            <person name="Hutchinson M.I."/>
            <person name="Powell A.J."/>
            <person name="Barry K."/>
            <person name="Miller A.N."/>
            <person name="Grigoriev I.V."/>
            <person name="Debuchy R."/>
            <person name="Gladieux P."/>
            <person name="Hiltunen Thoren M."/>
            <person name="Johannesson H."/>
        </authorList>
    </citation>
    <scope>NUCLEOTIDE SEQUENCE</scope>
    <source>
        <strain evidence="2">FGSC 1904</strain>
    </source>
</reference>
<feature type="compositionally biased region" description="Pro residues" evidence="1">
    <location>
        <begin position="1101"/>
        <end position="1111"/>
    </location>
</feature>
<feature type="compositionally biased region" description="Low complexity" evidence="1">
    <location>
        <begin position="1721"/>
        <end position="1744"/>
    </location>
</feature>
<feature type="compositionally biased region" description="Basic residues" evidence="1">
    <location>
        <begin position="1282"/>
        <end position="1291"/>
    </location>
</feature>
<evidence type="ECO:0000313" key="3">
    <source>
        <dbReference type="Proteomes" id="UP001281003"/>
    </source>
</evidence>
<feature type="compositionally biased region" description="Low complexity" evidence="1">
    <location>
        <begin position="966"/>
        <end position="993"/>
    </location>
</feature>
<feature type="compositionally biased region" description="Low complexity" evidence="1">
    <location>
        <begin position="828"/>
        <end position="851"/>
    </location>
</feature>
<feature type="region of interest" description="Disordered" evidence="1">
    <location>
        <begin position="1721"/>
        <end position="1883"/>
    </location>
</feature>
<evidence type="ECO:0000256" key="1">
    <source>
        <dbReference type="SAM" id="MobiDB-lite"/>
    </source>
</evidence>
<dbReference type="Proteomes" id="UP001281003">
    <property type="component" value="Unassembled WGS sequence"/>
</dbReference>
<feature type="compositionally biased region" description="Polar residues" evidence="1">
    <location>
        <begin position="1"/>
        <end position="28"/>
    </location>
</feature>
<feature type="compositionally biased region" description="Basic and acidic residues" evidence="1">
    <location>
        <begin position="1389"/>
        <end position="1407"/>
    </location>
</feature>
<feature type="region of interest" description="Disordered" evidence="1">
    <location>
        <begin position="629"/>
        <end position="1708"/>
    </location>
</feature>
<feature type="compositionally biased region" description="Basic and acidic residues" evidence="1">
    <location>
        <begin position="1422"/>
        <end position="1436"/>
    </location>
</feature>
<feature type="compositionally biased region" description="Low complexity" evidence="1">
    <location>
        <begin position="1015"/>
        <end position="1058"/>
    </location>
</feature>
<protein>
    <submittedName>
        <fullName evidence="2">Uncharacterized protein</fullName>
    </submittedName>
</protein>
<feature type="compositionally biased region" description="Polar residues" evidence="1">
    <location>
        <begin position="1128"/>
        <end position="1139"/>
    </location>
</feature>
<feature type="compositionally biased region" description="Low complexity" evidence="1">
    <location>
        <begin position="1321"/>
        <end position="1367"/>
    </location>
</feature>
<feature type="compositionally biased region" description="Polar residues" evidence="1">
    <location>
        <begin position="1628"/>
        <end position="1637"/>
    </location>
</feature>
<sequence>MKQTTSKKSNTRSQTASKKSNNMVQTASKKSDTMEKTKATKKSILGIDLGSTALRAALVECEAPHHRHPVQNSDVDSIREVGGPMSAMGDFPVACCPLHETDPFAKIGAEALSEPGHISAKYLMYFLAKIKPEDMADYPLPQDLMTYHNDETFLEDCKEILARLLQGLKERVDAVAQRRGLFFEEIVLTIPAQWDTPFENAYEKIVEDVFAYTNEKNEKIKPKINFCGEADALARYVIIHEVQELQDWDVVLFLDFGGHSMSFYLTELKRTGTTDEAGKPNMTFFELDAGGCAGGAEMWSHRVGQLISAKLSETDEEDVIEEKKNKLLANFNKDKFGVIKRIQEGQTGVENIHYSDEQGGFTHIQLQREDIKKCFDAALAKPVTMAREQLKKLNGYRHYKKIGVIVAGGTLVSRRARKLVFDGTDIKPEEIKYTFDVDVTWLSSCNCIGAASAYAQRMKVAQFFEHGAIIALQQEKKGPGDDSHWDGFAYVLVGHTKKYVATVYNRTPDAKFKLVCNPNYAQNEQDNGNEARTAAGNNNSDTPITNAQTPIEECYDLWHLGPQPGGKLWIEASLTSTSGSASSEMTIHVSISRRNGERTRTIKDIYLPLFLDPGHNAVHIDPEAISKEENKQQAIWRGEKPNPEEPEPHSPQQGSEDGPSDSKKSSTAKKRKRKETSDAPSTEPNKRHRTRANNPDNEEHQSLPNYDMVPRPKRKATAPAATTQRPKRRRTDAAQSGEQTAEQPEEQAQAQEAPQQDEEDMNVLHDDQPENSELDQTQQEPAATASSSHTQPQPTQQPSSPERSSSNNNNKNVNGKTSRSTRTRNRNRTAANTREATATTTVSTDSPTTAANQSAGPFVNASFRKMTSSPKGQRSRTEPSTEQQQAGQSQSQPTQTQTQAQTETRRSGRQKKAKAPAVASSTTPHPQQQAQQPQQQQEQAPQPQSQVQPEPRRPTRQEKGKSRAVASSTTQAQQPQTQHQQQEQAPQSQTQAEPEPRRPTRQEKGKAKAVASSSAAATQQPQPQPQQQQAQQPQAQQQQQAQQPQTQPQQEGQQNPQARPRPPIRVELGPANRPPPPPKKANSQAGPSQSQTQPQAQSSQPPAPTRQPAPPSASQAGPSRARARHARQSNGPVQDSIVVSTDGERVIPASPEKEDKGKGKSKKDEDPEESEDDDLDNGNNGDYGDDGDDDDGGDDDPNQGDGGGEGITGGVSPELGEATPVRPPLPSLAPLGDVQVPSSSQQNQQQNQQENQEQSQQQQAQQQQKKQQGESSASGAAPGLNRRNRARARRQQRAENEANEAVEESTVVDGEVIIRRNPLPSSRHQTQTQRQTRASAAAAASSSRAAQGQQQQQAGSSTAPVSSSRVSAAERNKENEREQMVGDVAETAEPARRRPTAAEKGKGKAVDDETGNGEPAPRRRPTRDEKGKGKAVDDNPKPAPAPAPKPKPKSKLPATVPPRAFYGPGPSSAAASSAAASSSAVATSSSASGSSSAPTPAQPKPKLNGKGKGNAQTAAGPATTTTTTAGTTTTNPVPSSLASQFRLLRPRSPPPSYPRPAVNLAGLLAGGRPSDLDALLAATAATPGRSPGQPTPRQNPPSTPAQPSPVRSADNGDTGTGNPVPEPGYAPASSSGQNQDVSGPRSEDGRDESGDGRGRNSSGRDSVEEGSRVSRTGRRSVGRGNVHPYRRIARESPPPARTPAASRPAAADVRLTRGSVAAANANANAASSAVSAARSSPAASSSPAGKKRARDDDEDSRGESSSTRSYVSAQEQEDEEDEDDGPSPPKRQRTESSSSGSGSNGSNGSIGNGSEGGGSNASDNNGGSSNGGGSSDRRSSDGSNNGGTDNNSNGNGSNLGGSPQISFDFEDLAPEMPYLPPDDEDDE</sequence>
<feature type="compositionally biased region" description="Pro residues" evidence="1">
    <location>
        <begin position="1589"/>
        <end position="1603"/>
    </location>
</feature>
<feature type="compositionally biased region" description="Basic and acidic residues" evidence="1">
    <location>
        <begin position="1641"/>
        <end position="1654"/>
    </location>
</feature>
<feature type="compositionally biased region" description="Low complexity" evidence="1">
    <location>
        <begin position="1080"/>
        <end position="1100"/>
    </location>
</feature>
<feature type="compositionally biased region" description="Gly residues" evidence="1">
    <location>
        <begin position="1798"/>
        <end position="1815"/>
    </location>
</feature>
<feature type="compositionally biased region" description="Low complexity" evidence="1">
    <location>
        <begin position="926"/>
        <end position="949"/>
    </location>
</feature>
<feature type="compositionally biased region" description="Low complexity" evidence="1">
    <location>
        <begin position="1698"/>
        <end position="1707"/>
    </location>
</feature>
<accession>A0AAE0UEL6</accession>
<feature type="compositionally biased region" description="Acidic residues" evidence="1">
    <location>
        <begin position="1166"/>
        <end position="1176"/>
    </location>
</feature>
<feature type="compositionally biased region" description="Low complexity" evidence="1">
    <location>
        <begin position="1572"/>
        <end position="1582"/>
    </location>
</feature>